<evidence type="ECO:0000313" key="5">
    <source>
        <dbReference type="Proteomes" id="UP000184127"/>
    </source>
</evidence>
<dbReference type="InterPro" id="IPR036582">
    <property type="entry name" value="Mao_N_sf"/>
</dbReference>
<gene>
    <name evidence="4" type="ORF">SAMN02745195_00492</name>
</gene>
<dbReference type="AlphaFoldDB" id="A0A1M4TU98"/>
<accession>A0A1M4TU98</accession>
<reference evidence="5" key="1">
    <citation type="submission" date="2016-11" db="EMBL/GenBank/DDBJ databases">
        <authorList>
            <person name="Varghese N."/>
            <person name="Submissions S."/>
        </authorList>
    </citation>
    <scope>NUCLEOTIDE SEQUENCE [LARGE SCALE GENOMIC DNA]</scope>
    <source>
        <strain evidence="5">DSM 18761</strain>
    </source>
</reference>
<sequence>MKKILALVLMGLLVFSSALTVYAKPEKAKHELKIKTETKNQLEVQTQARFEPKVKFDEFKAKVSVNGKEIKFDVPPVIKEGRTLIPVRAVMNGLGAKVEWDQATNTITITKGDITIQFILGESKVLVNGKEVSLDVPAMEISDRTFVPIRFISEILGEKINYDEKTGDIEIEENDQAEIENNSDETTVSQDVYGNTNETVTNSVYGTDGEVEGND</sequence>
<feature type="chain" id="PRO_5012567302" evidence="2">
    <location>
        <begin position="24"/>
        <end position="215"/>
    </location>
</feature>
<protein>
    <submittedName>
        <fullName evidence="4">Copper amine oxidase N-terminal domain-containing protein</fullName>
    </submittedName>
</protein>
<name>A0A1M4TU98_9THEO</name>
<evidence type="ECO:0000259" key="3">
    <source>
        <dbReference type="Pfam" id="PF07833"/>
    </source>
</evidence>
<organism evidence="4 5">
    <name type="scientific">Thermoanaerobacter uzonensis DSM 18761</name>
    <dbReference type="NCBI Taxonomy" id="1123369"/>
    <lineage>
        <taxon>Bacteria</taxon>
        <taxon>Bacillati</taxon>
        <taxon>Bacillota</taxon>
        <taxon>Clostridia</taxon>
        <taxon>Thermoanaerobacterales</taxon>
        <taxon>Thermoanaerobacteraceae</taxon>
        <taxon>Thermoanaerobacter</taxon>
    </lineage>
</organism>
<dbReference type="SUPFAM" id="SSF55383">
    <property type="entry name" value="Copper amine oxidase, domain N"/>
    <property type="match status" value="1"/>
</dbReference>
<proteinExistence type="predicted"/>
<evidence type="ECO:0000256" key="2">
    <source>
        <dbReference type="SAM" id="SignalP"/>
    </source>
</evidence>
<evidence type="ECO:0000313" key="4">
    <source>
        <dbReference type="EMBL" id="SHE48059.1"/>
    </source>
</evidence>
<keyword evidence="5" id="KW-1185">Reference proteome</keyword>
<dbReference type="RefSeq" id="WP_072967172.1">
    <property type="nucleotide sequence ID" value="NZ_FQUR01000007.1"/>
</dbReference>
<dbReference type="Gene3D" id="3.30.457.10">
    <property type="entry name" value="Copper amine oxidase-like, N-terminal domain"/>
    <property type="match status" value="1"/>
</dbReference>
<dbReference type="EMBL" id="FQUR01000007">
    <property type="protein sequence ID" value="SHE48059.1"/>
    <property type="molecule type" value="Genomic_DNA"/>
</dbReference>
<feature type="domain" description="Copper amine oxidase-like N-terminal" evidence="3">
    <location>
        <begin position="65"/>
        <end position="171"/>
    </location>
</feature>
<evidence type="ECO:0000256" key="1">
    <source>
        <dbReference type="SAM" id="MobiDB-lite"/>
    </source>
</evidence>
<dbReference type="InterPro" id="IPR012854">
    <property type="entry name" value="Cu_amine_oxidase-like_N"/>
</dbReference>
<feature type="region of interest" description="Disordered" evidence="1">
    <location>
        <begin position="177"/>
        <end position="215"/>
    </location>
</feature>
<feature type="signal peptide" evidence="2">
    <location>
        <begin position="1"/>
        <end position="23"/>
    </location>
</feature>
<dbReference type="Proteomes" id="UP000184127">
    <property type="component" value="Unassembled WGS sequence"/>
</dbReference>
<dbReference type="Pfam" id="PF07833">
    <property type="entry name" value="Cu_amine_oxidN1"/>
    <property type="match status" value="1"/>
</dbReference>
<keyword evidence="2" id="KW-0732">Signal</keyword>
<feature type="compositionally biased region" description="Polar residues" evidence="1">
    <location>
        <begin position="184"/>
        <end position="205"/>
    </location>
</feature>